<proteinExistence type="predicted"/>
<dbReference type="HOGENOM" id="CLU_080179_2_0_7"/>
<dbReference type="AlphaFoldDB" id="A7GWW9"/>
<dbReference type="STRING" id="360105.CCV52592_1209"/>
<accession>A7GWW9</accession>
<organism evidence="3 4">
    <name type="scientific">Campylobacter curvus (strain 525.92)</name>
    <dbReference type="NCBI Taxonomy" id="360105"/>
    <lineage>
        <taxon>Bacteria</taxon>
        <taxon>Pseudomonadati</taxon>
        <taxon>Campylobacterota</taxon>
        <taxon>Epsilonproteobacteria</taxon>
        <taxon>Campylobacterales</taxon>
        <taxon>Campylobacteraceae</taxon>
        <taxon>Campylobacter</taxon>
    </lineage>
</organism>
<evidence type="ECO:0000259" key="2">
    <source>
        <dbReference type="Pfam" id="PF13309"/>
    </source>
</evidence>
<dbReference type="InterPro" id="IPR013559">
    <property type="entry name" value="YheO"/>
</dbReference>
<dbReference type="Pfam" id="PF13309">
    <property type="entry name" value="HTH_22"/>
    <property type="match status" value="1"/>
</dbReference>
<dbReference type="PANTHER" id="PTHR35568">
    <property type="entry name" value="TRANSCRIPTIONAL REGULATOR DAUR"/>
    <property type="match status" value="1"/>
</dbReference>
<dbReference type="InterPro" id="IPR039446">
    <property type="entry name" value="DauR-like"/>
</dbReference>
<protein>
    <submittedName>
        <fullName evidence="3">PAS domain-containing transcriptional regulator, YheO family</fullName>
    </submittedName>
</protein>
<name>A7GWW9_CAMC5</name>
<dbReference type="OrthoDB" id="9796595at2"/>
<dbReference type="PANTHER" id="PTHR35568:SF1">
    <property type="entry name" value="TRANSCRIPTIONAL REGULATOR DAUR"/>
    <property type="match status" value="1"/>
</dbReference>
<gene>
    <name evidence="3" type="ORF">CCV52592_1209</name>
</gene>
<dbReference type="Pfam" id="PF08348">
    <property type="entry name" value="PAS_6"/>
    <property type="match status" value="1"/>
</dbReference>
<dbReference type="InterPro" id="IPR039445">
    <property type="entry name" value="DauR-like_HTH"/>
</dbReference>
<keyword evidence="4" id="KW-1185">Reference proteome</keyword>
<reference evidence="3" key="1">
    <citation type="submission" date="2016-07" db="EMBL/GenBank/DDBJ databases">
        <title>Comparative genomics of the Campylobacter concisus group.</title>
        <authorList>
            <person name="Miller W.G."/>
            <person name="Yee E."/>
            <person name="Chapman M.H."/>
            <person name="Huynh S."/>
            <person name="Bono J.L."/>
            <person name="On S.L.W."/>
            <person name="StLeger J."/>
            <person name="Foster G."/>
            <person name="Parker C.T."/>
        </authorList>
    </citation>
    <scope>NUCLEOTIDE SEQUENCE</scope>
    <source>
        <strain evidence="3">525.92</strain>
    </source>
</reference>
<evidence type="ECO:0000259" key="1">
    <source>
        <dbReference type="Pfam" id="PF08348"/>
    </source>
</evidence>
<dbReference type="Proteomes" id="UP000006380">
    <property type="component" value="Chromosome"/>
</dbReference>
<evidence type="ECO:0000313" key="4">
    <source>
        <dbReference type="Proteomes" id="UP000006380"/>
    </source>
</evidence>
<evidence type="ECO:0000313" key="3">
    <source>
        <dbReference type="EMBL" id="EAU00975.1"/>
    </source>
</evidence>
<dbReference type="EMBL" id="CP000767">
    <property type="protein sequence ID" value="EAU00975.1"/>
    <property type="molecule type" value="Genomic_DNA"/>
</dbReference>
<feature type="domain" description="YheO-like" evidence="1">
    <location>
        <begin position="23"/>
        <end position="132"/>
    </location>
</feature>
<sequence>MFCNYFAKKAFERFKMNTILKDRYKKLVHFLGRVLGENYEVVLHDISDDGSSVIAIENSHISGRSVNSPLTGFALELIQNKKYLESDYLINYKAKTKQNLKINGSTFFIKDGDKIEGMLCINYDGTKFEKLSNEILRLGNLVSLDAKQDAIEQLSQSVEEIIVDTLERYNLNIENLKPKDRAKCIKMLYKSGIFNIKGAIPKVAKYLNISEPSVYRYLQKNQKK</sequence>
<feature type="domain" description="Transcriptional regulator DauR-like HTH" evidence="2">
    <location>
        <begin position="158"/>
        <end position="218"/>
    </location>
</feature>
<dbReference type="KEGG" id="ccv:CCV52592_1209"/>